<dbReference type="InterPro" id="IPR042121">
    <property type="entry name" value="MutL_C_regsub"/>
</dbReference>
<dbReference type="PROSITE" id="PS00058">
    <property type="entry name" value="DNA_MISMATCH_REPAIR_1"/>
    <property type="match status" value="1"/>
</dbReference>
<dbReference type="PANTHER" id="PTHR10073">
    <property type="entry name" value="DNA MISMATCH REPAIR PROTEIN MLH, PMS, MUTL"/>
    <property type="match status" value="1"/>
</dbReference>
<dbReference type="FunFam" id="3.30.565.10:FF:000017">
    <property type="entry name" value="PMS1 homolog 1, mismatch repair system component"/>
    <property type="match status" value="1"/>
</dbReference>
<dbReference type="STRING" id="1097556.R4XCI7"/>
<evidence type="ECO:0000313" key="7">
    <source>
        <dbReference type="Proteomes" id="UP000013776"/>
    </source>
</evidence>
<sequence length="858" mass="95934">MTHSLRAIPRTDVNLIQSAQVITCLRDAAKELLENAIDAGAKKISLKFTNYGMEALEVTDDGTGIAEEDFDTLVAKHATSKLQRFDDLEKISTLGFRGEALSSLCALSTMSITTCTKATYPLGHHLKFARDGTILEKKTVSAQVGTTVRVQELFSSLPVRRKDFEKNAKKDFISATKSLQAHAAIQVGVRVEAIHFNGKNKNHLLGSHGTTGSHDLRRNICDIFGSQLHKLLIPIEKETNFQSTDRRRLEMTVVKFRGFVSDIQKEYGQRPERQLTYINSRPCHLPKILRTINETCATLGSNRPPFVLLELSMPPDSYDVNVSPDKRTIFLHDEQVILESLREAIIEKFSTESRFIPISRLITQSSHSTKMTQSSLQSLSNFSSPWKDGSQAPEQPSWDISRTSSPAPERTMIEVVANRKAARANDGQVVDRSQVDVHSDDENKDDPVETLQKQINTDQNAQDTSIPSTSSLMDFSYDSTSPGAARTRAESLKRKRSPGLSSGSDIKVRPTTLSMRESTPKIPSDQNSENTEHQSKDFDILMQPDDDTTVPNIEQRTELPIERDTATTATESSIPKNTPIVPLQRFVKRLNNFEHSNTALHVHHLQTVLDSSLAMEVPVSDSASQLHEGPDDRTSTQLQNAGIDDTPELAERMLSLSVSKSDFFGMTVVGQFNLGFIIVLRHQELFIIDQHASDEKSNYEKLLRNTIIQSQRLAVPRELELSAIERLSLGDHLETLARNGFEIASEECDDGEVRFMLEALPVTKNITFDEKDLLEILHLLMEGSPVDSVRCTKAKRMFASRACRSSIMIGTALSHDKMQAVVWHLGEMDAPWNCPHGRPTMRHLLNISDMPKFIDGYP</sequence>
<evidence type="ECO:0000259" key="5">
    <source>
        <dbReference type="SMART" id="SM01340"/>
    </source>
</evidence>
<dbReference type="SUPFAM" id="SSF118116">
    <property type="entry name" value="DNA mismatch repair protein MutL"/>
    <property type="match status" value="1"/>
</dbReference>
<dbReference type="CDD" id="cd16926">
    <property type="entry name" value="HATPase_MutL-MLH-PMS-like"/>
    <property type="match status" value="1"/>
</dbReference>
<dbReference type="InterPro" id="IPR042120">
    <property type="entry name" value="MutL_C_dimsub"/>
</dbReference>
<dbReference type="Gene3D" id="3.30.1370.100">
    <property type="entry name" value="MutL, C-terminal domain, regulatory subdomain"/>
    <property type="match status" value="1"/>
</dbReference>
<dbReference type="Pfam" id="PF01119">
    <property type="entry name" value="DNA_mis_repair"/>
    <property type="match status" value="1"/>
</dbReference>
<dbReference type="GO" id="GO:0140664">
    <property type="term" value="F:ATP-dependent DNA damage sensor activity"/>
    <property type="evidence" value="ECO:0007669"/>
    <property type="project" value="InterPro"/>
</dbReference>
<proteinExistence type="inferred from homology"/>
<dbReference type="GO" id="GO:0061982">
    <property type="term" value="P:meiosis I cell cycle process"/>
    <property type="evidence" value="ECO:0007669"/>
    <property type="project" value="UniProtKB-ARBA"/>
</dbReference>
<gene>
    <name evidence="6" type="ORF">TAPDE_001998</name>
</gene>
<keyword evidence="7" id="KW-1185">Reference proteome</keyword>
<dbReference type="Gene3D" id="3.30.230.10">
    <property type="match status" value="1"/>
</dbReference>
<dbReference type="InterPro" id="IPR014721">
    <property type="entry name" value="Ribsml_uS5_D2-typ_fold_subgr"/>
</dbReference>
<reference evidence="6 7" key="1">
    <citation type="journal article" date="2013" name="MBio">
        <title>Genome sequencing of the plant pathogen Taphrina deformans, the causal agent of peach leaf curl.</title>
        <authorList>
            <person name="Cisse O.H."/>
            <person name="Almeida J.M.G.C.F."/>
            <person name="Fonseca A."/>
            <person name="Kumar A.A."/>
            <person name="Salojaervi J."/>
            <person name="Overmyer K."/>
            <person name="Hauser P.M."/>
            <person name="Pagni M."/>
        </authorList>
    </citation>
    <scope>NUCLEOTIDE SEQUENCE [LARGE SCALE GENOMIC DNA]</scope>
    <source>
        <strain evidence="7">PYCC 5710 / ATCC 11124 / CBS 356.35 / IMI 108563 / JCM 9778 / NBRC 8474</strain>
    </source>
</reference>
<keyword evidence="2" id="KW-0227">DNA damage</keyword>
<evidence type="ECO:0000256" key="3">
    <source>
        <dbReference type="SAM" id="MobiDB-lite"/>
    </source>
</evidence>
<dbReference type="InterPro" id="IPR013507">
    <property type="entry name" value="DNA_mismatch_S5_2-like"/>
</dbReference>
<dbReference type="Gene3D" id="3.30.565.10">
    <property type="entry name" value="Histidine kinase-like ATPase, C-terminal domain"/>
    <property type="match status" value="1"/>
</dbReference>
<dbReference type="InterPro" id="IPR036890">
    <property type="entry name" value="HATPase_C_sf"/>
</dbReference>
<dbReference type="SUPFAM" id="SSF55874">
    <property type="entry name" value="ATPase domain of HSP90 chaperone/DNA topoisomerase II/histidine kinase"/>
    <property type="match status" value="1"/>
</dbReference>
<dbReference type="InterPro" id="IPR037198">
    <property type="entry name" value="MutL_C_sf"/>
</dbReference>
<comment type="caution">
    <text evidence="6">The sequence shown here is derived from an EMBL/GenBank/DDBJ whole genome shotgun (WGS) entry which is preliminary data.</text>
</comment>
<dbReference type="NCBIfam" id="TIGR00585">
    <property type="entry name" value="mutl"/>
    <property type="match status" value="1"/>
</dbReference>
<dbReference type="Proteomes" id="UP000013776">
    <property type="component" value="Unassembled WGS sequence"/>
</dbReference>
<dbReference type="InterPro" id="IPR002099">
    <property type="entry name" value="MutL/Mlh/PMS"/>
</dbReference>
<dbReference type="Gene3D" id="3.30.1540.20">
    <property type="entry name" value="MutL, C-terminal domain, dimerisation subdomain"/>
    <property type="match status" value="1"/>
</dbReference>
<feature type="region of interest" description="Disordered" evidence="3">
    <location>
        <begin position="366"/>
        <end position="406"/>
    </location>
</feature>
<dbReference type="CDD" id="cd03484">
    <property type="entry name" value="MutL_Trans_hPMS_2_like"/>
    <property type="match status" value="1"/>
</dbReference>
<dbReference type="eggNOG" id="KOG1978">
    <property type="taxonomic scope" value="Eukaryota"/>
</dbReference>
<dbReference type="AlphaFoldDB" id="R4XCI7"/>
<dbReference type="GO" id="GO:0032389">
    <property type="term" value="C:MutLalpha complex"/>
    <property type="evidence" value="ECO:0007669"/>
    <property type="project" value="TreeGrafter"/>
</dbReference>
<feature type="compositionally biased region" description="Basic and acidic residues" evidence="3">
    <location>
        <begin position="433"/>
        <end position="447"/>
    </location>
</feature>
<dbReference type="SMART" id="SM00853">
    <property type="entry name" value="MutL_C"/>
    <property type="match status" value="1"/>
</dbReference>
<dbReference type="SUPFAM" id="SSF54211">
    <property type="entry name" value="Ribosomal protein S5 domain 2-like"/>
    <property type="match status" value="1"/>
</dbReference>
<feature type="domain" description="DNA mismatch repair protein S5" evidence="5">
    <location>
        <begin position="220"/>
        <end position="350"/>
    </location>
</feature>
<comment type="similarity">
    <text evidence="1">Belongs to the DNA mismatch repair MutL/HexB family.</text>
</comment>
<dbReference type="GO" id="GO:0016887">
    <property type="term" value="F:ATP hydrolysis activity"/>
    <property type="evidence" value="ECO:0007669"/>
    <property type="project" value="InterPro"/>
</dbReference>
<dbReference type="InterPro" id="IPR014762">
    <property type="entry name" value="DNA_mismatch_repair_CS"/>
</dbReference>
<evidence type="ECO:0000259" key="4">
    <source>
        <dbReference type="SMART" id="SM00853"/>
    </source>
</evidence>
<dbReference type="PANTHER" id="PTHR10073:SF52">
    <property type="entry name" value="MISMATCH REPAIR ENDONUCLEASE PMS2"/>
    <property type="match status" value="1"/>
</dbReference>
<name>R4XCI7_TAPDE</name>
<dbReference type="SMART" id="SM01340">
    <property type="entry name" value="DNA_mis_repair"/>
    <property type="match status" value="1"/>
</dbReference>
<dbReference type="EMBL" id="CAHR02000069">
    <property type="protein sequence ID" value="CCG82066.1"/>
    <property type="molecule type" value="Genomic_DNA"/>
</dbReference>
<protein>
    <submittedName>
        <fullName evidence="6">DNA mismatch repair protein pms1</fullName>
    </submittedName>
</protein>
<dbReference type="GO" id="GO:0005524">
    <property type="term" value="F:ATP binding"/>
    <property type="evidence" value="ECO:0007669"/>
    <property type="project" value="InterPro"/>
</dbReference>
<dbReference type="InterPro" id="IPR014790">
    <property type="entry name" value="MutL_C"/>
</dbReference>
<feature type="region of interest" description="Disordered" evidence="3">
    <location>
        <begin position="619"/>
        <end position="639"/>
    </location>
</feature>
<dbReference type="GO" id="GO:0030983">
    <property type="term" value="F:mismatched DNA binding"/>
    <property type="evidence" value="ECO:0007669"/>
    <property type="project" value="InterPro"/>
</dbReference>
<feature type="compositionally biased region" description="Low complexity" evidence="3">
    <location>
        <begin position="373"/>
        <end position="384"/>
    </location>
</feature>
<feature type="compositionally biased region" description="Polar residues" evidence="3">
    <location>
        <begin position="392"/>
        <end position="406"/>
    </location>
</feature>
<dbReference type="Pfam" id="PF08676">
    <property type="entry name" value="MutL_C"/>
    <property type="match status" value="1"/>
</dbReference>
<dbReference type="Pfam" id="PF13589">
    <property type="entry name" value="HATPase_c_3"/>
    <property type="match status" value="1"/>
</dbReference>
<dbReference type="VEuPathDB" id="FungiDB:TAPDE_001998"/>
<dbReference type="InterPro" id="IPR038973">
    <property type="entry name" value="MutL/Mlh/Pms-like"/>
</dbReference>
<dbReference type="GO" id="GO:0006298">
    <property type="term" value="P:mismatch repair"/>
    <property type="evidence" value="ECO:0007669"/>
    <property type="project" value="InterPro"/>
</dbReference>
<feature type="compositionally biased region" description="Polar residues" evidence="3">
    <location>
        <begin position="451"/>
        <end position="482"/>
    </location>
</feature>
<dbReference type="FunFam" id="3.30.1370.100:FF:000001">
    <property type="entry name" value="Mismatch repair endonuclease pms1, putative"/>
    <property type="match status" value="1"/>
</dbReference>
<feature type="domain" description="MutL C-terminal dimerisation" evidence="4">
    <location>
        <begin position="668"/>
        <end position="813"/>
    </location>
</feature>
<organism evidence="6 7">
    <name type="scientific">Taphrina deformans (strain PYCC 5710 / ATCC 11124 / CBS 356.35 / IMI 108563 / JCM 9778 / NBRC 8474)</name>
    <name type="common">Peach leaf curl fungus</name>
    <name type="synonym">Lalaria deformans</name>
    <dbReference type="NCBI Taxonomy" id="1097556"/>
    <lineage>
        <taxon>Eukaryota</taxon>
        <taxon>Fungi</taxon>
        <taxon>Dikarya</taxon>
        <taxon>Ascomycota</taxon>
        <taxon>Taphrinomycotina</taxon>
        <taxon>Taphrinomycetes</taxon>
        <taxon>Taphrinales</taxon>
        <taxon>Taphrinaceae</taxon>
        <taxon>Taphrina</taxon>
    </lineage>
</organism>
<accession>R4XCI7</accession>
<evidence type="ECO:0000313" key="6">
    <source>
        <dbReference type="EMBL" id="CCG82066.1"/>
    </source>
</evidence>
<evidence type="ECO:0000256" key="2">
    <source>
        <dbReference type="ARBA" id="ARBA00022763"/>
    </source>
</evidence>
<dbReference type="OrthoDB" id="10263226at2759"/>
<evidence type="ECO:0000256" key="1">
    <source>
        <dbReference type="ARBA" id="ARBA00006082"/>
    </source>
</evidence>
<feature type="region of interest" description="Disordered" evidence="3">
    <location>
        <begin position="420"/>
        <end position="536"/>
    </location>
</feature>
<dbReference type="InterPro" id="IPR020568">
    <property type="entry name" value="Ribosomal_Su5_D2-typ_SF"/>
</dbReference>